<dbReference type="KEGG" id="dgg:DGI_0661"/>
<proteinExistence type="predicted"/>
<name>T2G8H2_MEGG1</name>
<evidence type="ECO:0000256" key="2">
    <source>
        <dbReference type="ARBA" id="ARBA00022485"/>
    </source>
</evidence>
<comment type="cofactor">
    <cofactor evidence="1">
        <name>[4Fe-4S] cluster</name>
        <dbReference type="ChEBI" id="CHEBI:49883"/>
    </cofactor>
</comment>
<dbReference type="NCBIfam" id="TIGR01212">
    <property type="entry name" value="TIGR01212 family radical SAM protein"/>
    <property type="match status" value="1"/>
</dbReference>
<evidence type="ECO:0000256" key="6">
    <source>
        <dbReference type="ARBA" id="ARBA00023014"/>
    </source>
</evidence>
<gene>
    <name evidence="8" type="ORF">DGI_0661</name>
</gene>
<dbReference type="InterPro" id="IPR032432">
    <property type="entry name" value="Radical_SAM_C"/>
</dbReference>
<dbReference type="PROSITE" id="PS51918">
    <property type="entry name" value="RADICAL_SAM"/>
    <property type="match status" value="1"/>
</dbReference>
<evidence type="ECO:0000313" key="8">
    <source>
        <dbReference type="EMBL" id="AGW12568.1"/>
    </source>
</evidence>
<sequence>MDAGGTCPNRVPHANTGGCRYCNARGAGTGLHHQGLSLTQQWQHWLARYARRSPNALFLAYLQSFSNTYRPPRELAIILEEIRQFKDLAAIALGTRPDCLDDEKLDMLAAARHPLDAGPGSGPILDVWLELGLQSASNATLLRINRGHDVETLERAVHAAHARGLLLCLHVMHGLPGETAEDFFCTIDCVNALPVQAVKFHNTLVLDGSALALDWQTGAYSPPARAETVAALAEGLARLRPDIVIQRLTADAWPGELLAPAWAADKSALRTDIIQNMVDCGWTQGFLYRPPPHHDGCDMATFHPGGSHTK</sequence>
<dbReference type="PATRIC" id="fig|1121448.10.peg.666"/>
<dbReference type="HOGENOM" id="CLU_060920_0_0_7"/>
<dbReference type="EMBL" id="CP006585">
    <property type="protein sequence ID" value="AGW12568.1"/>
    <property type="molecule type" value="Genomic_DNA"/>
</dbReference>
<dbReference type="PANTHER" id="PTHR11135:SF1">
    <property type="entry name" value="PROTEIN YHCC"/>
    <property type="match status" value="1"/>
</dbReference>
<dbReference type="SFLD" id="SFLDG01086">
    <property type="entry name" value="elongater_protein-like"/>
    <property type="match status" value="1"/>
</dbReference>
<feature type="domain" description="Radical SAM core" evidence="7">
    <location>
        <begin position="1"/>
        <end position="240"/>
    </location>
</feature>
<dbReference type="SFLD" id="SFLDG01091">
    <property type="entry name" value="uncharacterized_CHP01210-like"/>
    <property type="match status" value="1"/>
</dbReference>
<evidence type="ECO:0000313" key="9">
    <source>
        <dbReference type="Proteomes" id="UP000016587"/>
    </source>
</evidence>
<dbReference type="STRING" id="1121448.DGI_0661"/>
<dbReference type="SFLD" id="SFLDS00029">
    <property type="entry name" value="Radical_SAM"/>
    <property type="match status" value="1"/>
</dbReference>
<keyword evidence="9" id="KW-1185">Reference proteome</keyword>
<dbReference type="InterPro" id="IPR007197">
    <property type="entry name" value="rSAM"/>
</dbReference>
<keyword evidence="5" id="KW-0408">Iron</keyword>
<evidence type="ECO:0000256" key="5">
    <source>
        <dbReference type="ARBA" id="ARBA00023004"/>
    </source>
</evidence>
<evidence type="ECO:0000256" key="1">
    <source>
        <dbReference type="ARBA" id="ARBA00001966"/>
    </source>
</evidence>
<organism evidence="8 9">
    <name type="scientific">Megalodesulfovibrio gigas (strain ATCC 19364 / DSM 1382 / NCIMB 9332 / VKM B-1759)</name>
    <name type="common">Desulfovibrio gigas</name>
    <dbReference type="NCBI Taxonomy" id="1121448"/>
    <lineage>
        <taxon>Bacteria</taxon>
        <taxon>Pseudomonadati</taxon>
        <taxon>Thermodesulfobacteriota</taxon>
        <taxon>Desulfovibrionia</taxon>
        <taxon>Desulfovibrionales</taxon>
        <taxon>Desulfovibrionaceae</taxon>
        <taxon>Megalodesulfovibrio</taxon>
    </lineage>
</organism>
<keyword evidence="4" id="KW-0479">Metal-binding</keyword>
<dbReference type="InterPro" id="IPR058240">
    <property type="entry name" value="rSAM_sf"/>
</dbReference>
<dbReference type="PANTHER" id="PTHR11135">
    <property type="entry name" value="HISTONE ACETYLTRANSFERASE-RELATED"/>
    <property type="match status" value="1"/>
</dbReference>
<dbReference type="GO" id="GO:0046872">
    <property type="term" value="F:metal ion binding"/>
    <property type="evidence" value="ECO:0007669"/>
    <property type="project" value="UniProtKB-KW"/>
</dbReference>
<dbReference type="eggNOG" id="COG1242">
    <property type="taxonomic scope" value="Bacteria"/>
</dbReference>
<dbReference type="GO" id="GO:0003824">
    <property type="term" value="F:catalytic activity"/>
    <property type="evidence" value="ECO:0007669"/>
    <property type="project" value="InterPro"/>
</dbReference>
<reference evidence="8 9" key="1">
    <citation type="journal article" date="2013" name="J. Bacteriol.">
        <title>Roles of HynAB and Ech, the only two hydrogenases found in the model sulfate reducer Desulfovibrio gigas.</title>
        <authorList>
            <person name="Morais-Silva F.O."/>
            <person name="Santos C.I."/>
            <person name="Rodrigues R."/>
            <person name="Pereira I.A."/>
            <person name="Rodrigues-Pousada C."/>
        </authorList>
    </citation>
    <scope>NUCLEOTIDE SEQUENCE [LARGE SCALE GENOMIC DNA]</scope>
    <source>
        <strain evidence="9">ATCC 19364 / DSM 1382 / NCIMB 9332 / VKM B-1759</strain>
    </source>
</reference>
<keyword evidence="6" id="KW-0411">Iron-sulfur</keyword>
<dbReference type="SUPFAM" id="SSF102114">
    <property type="entry name" value="Radical SAM enzymes"/>
    <property type="match status" value="1"/>
</dbReference>
<dbReference type="InterPro" id="IPR039661">
    <property type="entry name" value="ELP3"/>
</dbReference>
<evidence type="ECO:0000256" key="4">
    <source>
        <dbReference type="ARBA" id="ARBA00022723"/>
    </source>
</evidence>
<dbReference type="Pfam" id="PF16199">
    <property type="entry name" value="Radical_SAM_C"/>
    <property type="match status" value="1"/>
</dbReference>
<dbReference type="AlphaFoldDB" id="T2G8H2"/>
<dbReference type="Pfam" id="PF04055">
    <property type="entry name" value="Radical_SAM"/>
    <property type="match status" value="1"/>
</dbReference>
<keyword evidence="2" id="KW-0004">4Fe-4S</keyword>
<dbReference type="SMART" id="SM00729">
    <property type="entry name" value="Elp3"/>
    <property type="match status" value="1"/>
</dbReference>
<evidence type="ECO:0000259" key="7">
    <source>
        <dbReference type="PROSITE" id="PS51918"/>
    </source>
</evidence>
<protein>
    <submittedName>
        <fullName evidence="8">Putative Radical SAM domain protein</fullName>
    </submittedName>
</protein>
<accession>T2G8H2</accession>
<dbReference type="Proteomes" id="UP000016587">
    <property type="component" value="Chromosome"/>
</dbReference>
<dbReference type="Gene3D" id="3.30.750.200">
    <property type="match status" value="1"/>
</dbReference>
<dbReference type="InterPro" id="IPR005911">
    <property type="entry name" value="YhcC-like"/>
</dbReference>
<keyword evidence="3" id="KW-0949">S-adenosyl-L-methionine</keyword>
<reference evidence="9" key="2">
    <citation type="submission" date="2013-07" db="EMBL/GenBank/DDBJ databases">
        <authorList>
            <person name="Morais-Silva F.O."/>
            <person name="Rezende A.M."/>
            <person name="Pimentel C."/>
            <person name="Resende D.M."/>
            <person name="Santos C.I."/>
            <person name="Clemente C."/>
            <person name="de Oliveira L.M."/>
            <person name="da Silva S.M."/>
            <person name="Costa D.A."/>
            <person name="Varela-Raposo A."/>
            <person name="Horacio E.C.A."/>
            <person name="Matos M."/>
            <person name="Flores O."/>
            <person name="Ruiz J.C."/>
            <person name="Rodrigues-Pousada C."/>
        </authorList>
    </citation>
    <scope>NUCLEOTIDE SEQUENCE [LARGE SCALE GENOMIC DNA]</scope>
    <source>
        <strain evidence="9">ATCC 19364 / DSM 1382 / NCIMB 9332 / VKM B-1759</strain>
    </source>
</reference>
<evidence type="ECO:0000256" key="3">
    <source>
        <dbReference type="ARBA" id="ARBA00022691"/>
    </source>
</evidence>
<dbReference type="GO" id="GO:0051539">
    <property type="term" value="F:4 iron, 4 sulfur cluster binding"/>
    <property type="evidence" value="ECO:0007669"/>
    <property type="project" value="UniProtKB-KW"/>
</dbReference>
<dbReference type="InterPro" id="IPR006638">
    <property type="entry name" value="Elp3/MiaA/NifB-like_rSAM"/>
</dbReference>